<accession>A0A4R3NED6</accession>
<dbReference type="PANTHER" id="PTHR43643">
    <property type="entry name" value="HISTIDINOL-PHOSPHATE AMINOTRANSFERASE 2"/>
    <property type="match status" value="1"/>
</dbReference>
<dbReference type="InterPro" id="IPR001917">
    <property type="entry name" value="Aminotrans_II_pyridoxalP_BS"/>
</dbReference>
<keyword evidence="12" id="KW-1185">Reference proteome</keyword>
<dbReference type="EC" id="2.6.1.9" evidence="9"/>
<comment type="subunit">
    <text evidence="3 9">Homodimer.</text>
</comment>
<dbReference type="PROSITE" id="PS00599">
    <property type="entry name" value="AA_TRANSFER_CLASS_2"/>
    <property type="match status" value="1"/>
</dbReference>
<dbReference type="OrthoDB" id="9813612at2"/>
<dbReference type="SUPFAM" id="SSF53383">
    <property type="entry name" value="PLP-dependent transferases"/>
    <property type="match status" value="1"/>
</dbReference>
<keyword evidence="9" id="KW-0028">Amino-acid biosynthesis</keyword>
<gene>
    <name evidence="9" type="primary">hisC</name>
    <name evidence="11" type="ORF">EDD68_103127</name>
</gene>
<feature type="modified residue" description="N6-(pyridoxal phosphate)lysine" evidence="9">
    <location>
        <position position="222"/>
    </location>
</feature>
<comment type="cofactor">
    <cofactor evidence="1 9">
        <name>pyridoxal 5'-phosphate</name>
        <dbReference type="ChEBI" id="CHEBI:597326"/>
    </cofactor>
</comment>
<dbReference type="GO" id="GO:0000105">
    <property type="term" value="P:L-histidine biosynthetic process"/>
    <property type="evidence" value="ECO:0007669"/>
    <property type="project" value="UniProtKB-UniRule"/>
</dbReference>
<evidence type="ECO:0000256" key="4">
    <source>
        <dbReference type="ARBA" id="ARBA00022576"/>
    </source>
</evidence>
<dbReference type="InterPro" id="IPR004839">
    <property type="entry name" value="Aminotransferase_I/II_large"/>
</dbReference>
<evidence type="ECO:0000313" key="11">
    <source>
        <dbReference type="EMBL" id="TCT25572.1"/>
    </source>
</evidence>
<reference evidence="11 12" key="1">
    <citation type="submission" date="2019-03" db="EMBL/GenBank/DDBJ databases">
        <title>Genomic Encyclopedia of Type Strains, Phase IV (KMG-IV): sequencing the most valuable type-strain genomes for metagenomic binning, comparative biology and taxonomic classification.</title>
        <authorList>
            <person name="Goeker M."/>
        </authorList>
    </citation>
    <scope>NUCLEOTIDE SEQUENCE [LARGE SCALE GENOMIC DNA]</scope>
    <source>
        <strain evidence="11 12">DSM 25894</strain>
    </source>
</reference>
<comment type="catalytic activity">
    <reaction evidence="8 9">
        <text>L-histidinol phosphate + 2-oxoglutarate = 3-(imidazol-4-yl)-2-oxopropyl phosphate + L-glutamate</text>
        <dbReference type="Rhea" id="RHEA:23744"/>
        <dbReference type="ChEBI" id="CHEBI:16810"/>
        <dbReference type="ChEBI" id="CHEBI:29985"/>
        <dbReference type="ChEBI" id="CHEBI:57766"/>
        <dbReference type="ChEBI" id="CHEBI:57980"/>
        <dbReference type="EC" id="2.6.1.9"/>
    </reaction>
</comment>
<evidence type="ECO:0000259" key="10">
    <source>
        <dbReference type="Pfam" id="PF00155"/>
    </source>
</evidence>
<dbReference type="UniPathway" id="UPA00031">
    <property type="reaction ID" value="UER00012"/>
</dbReference>
<dbReference type="GO" id="GO:0004400">
    <property type="term" value="F:histidinol-phosphate transaminase activity"/>
    <property type="evidence" value="ECO:0007669"/>
    <property type="project" value="UniProtKB-UniRule"/>
</dbReference>
<sequence length="359" mass="41446">MNPKDVIRSLNPYQPGKSIEEVKKKYRLKKIVKLASNENPYGCSPYVESEWNRSFPKGHLYPDGYARDLRVKLSTHLGVQEENFIFGSGSDEIVQMLCRTFLEPGLNTVMAWPTFPQYRHHAKIEGAEIREVPTRDGCHDLDQMLEEIDQHTRIVWLCTPNNPTGRYINEHQLKDFLNRCPHHVLVVIDEAYYEYVTADDYPESIPLLETHKNIIILRTFSKAYGLAGLRIGYGIADPKIIQYLNAVRGPFNTTSLSQRAAILALEDQSFVRRSRNENKKNMQLLKQFCADHQLDYFDSEGNFLLIFLSKSGLEVSEQLLKHGFIVRPGELLGIERSIRVTIGSYEDMKEFQEKMLMCL</sequence>
<protein>
    <recommendedName>
        <fullName evidence="9">Histidinol-phosphate aminotransferase</fullName>
        <ecNumber evidence="9">2.6.1.9</ecNumber>
    </recommendedName>
    <alternativeName>
        <fullName evidence="9">Imidazole acetol-phosphate transaminase</fullName>
    </alternativeName>
</protein>
<keyword evidence="6 9" id="KW-0663">Pyridoxal phosphate</keyword>
<dbReference type="Pfam" id="PF00155">
    <property type="entry name" value="Aminotran_1_2"/>
    <property type="match status" value="1"/>
</dbReference>
<feature type="domain" description="Aminotransferase class I/classII large" evidence="10">
    <location>
        <begin position="30"/>
        <end position="352"/>
    </location>
</feature>
<comment type="caution">
    <text evidence="11">The sequence shown here is derived from an EMBL/GenBank/DDBJ whole genome shotgun (WGS) entry which is preliminary data.</text>
</comment>
<keyword evidence="7 9" id="KW-0368">Histidine biosynthesis</keyword>
<organism evidence="11 12">
    <name type="scientific">Melghiribacillus thermohalophilus</name>
    <dbReference type="NCBI Taxonomy" id="1324956"/>
    <lineage>
        <taxon>Bacteria</taxon>
        <taxon>Bacillati</taxon>
        <taxon>Bacillota</taxon>
        <taxon>Bacilli</taxon>
        <taxon>Bacillales</taxon>
        <taxon>Bacillaceae</taxon>
        <taxon>Melghiribacillus</taxon>
    </lineage>
</organism>
<dbReference type="InterPro" id="IPR015421">
    <property type="entry name" value="PyrdxlP-dep_Trfase_major"/>
</dbReference>
<dbReference type="Proteomes" id="UP000294650">
    <property type="component" value="Unassembled WGS sequence"/>
</dbReference>
<evidence type="ECO:0000313" key="12">
    <source>
        <dbReference type="Proteomes" id="UP000294650"/>
    </source>
</evidence>
<evidence type="ECO:0000256" key="3">
    <source>
        <dbReference type="ARBA" id="ARBA00011738"/>
    </source>
</evidence>
<comment type="similarity">
    <text evidence="9">Belongs to the class-II pyridoxal-phosphate-dependent aminotransferase family. Histidinol-phosphate aminotransferase subfamily.</text>
</comment>
<evidence type="ECO:0000256" key="9">
    <source>
        <dbReference type="HAMAP-Rule" id="MF_01023"/>
    </source>
</evidence>
<dbReference type="InterPro" id="IPR015424">
    <property type="entry name" value="PyrdxlP-dep_Trfase"/>
</dbReference>
<dbReference type="RefSeq" id="WP_132371004.1">
    <property type="nucleotide sequence ID" value="NZ_SMAN01000003.1"/>
</dbReference>
<evidence type="ECO:0000256" key="5">
    <source>
        <dbReference type="ARBA" id="ARBA00022679"/>
    </source>
</evidence>
<dbReference type="InterPro" id="IPR015422">
    <property type="entry name" value="PyrdxlP-dep_Trfase_small"/>
</dbReference>
<dbReference type="CDD" id="cd00609">
    <property type="entry name" value="AAT_like"/>
    <property type="match status" value="1"/>
</dbReference>
<dbReference type="InterPro" id="IPR050106">
    <property type="entry name" value="HistidinolP_aminotransfase"/>
</dbReference>
<keyword evidence="4 9" id="KW-0032">Aminotransferase</keyword>
<evidence type="ECO:0000256" key="1">
    <source>
        <dbReference type="ARBA" id="ARBA00001933"/>
    </source>
</evidence>
<dbReference type="EMBL" id="SMAN01000003">
    <property type="protein sequence ID" value="TCT25572.1"/>
    <property type="molecule type" value="Genomic_DNA"/>
</dbReference>
<proteinExistence type="inferred from homology"/>
<dbReference type="GO" id="GO:0030170">
    <property type="term" value="F:pyridoxal phosphate binding"/>
    <property type="evidence" value="ECO:0007669"/>
    <property type="project" value="InterPro"/>
</dbReference>
<comment type="pathway">
    <text evidence="2 9">Amino-acid biosynthesis; L-histidine biosynthesis; L-histidine from 5-phospho-alpha-D-ribose 1-diphosphate: step 7/9.</text>
</comment>
<name>A0A4R3NED6_9BACI</name>
<dbReference type="Gene3D" id="3.40.640.10">
    <property type="entry name" value="Type I PLP-dependent aspartate aminotransferase-like (Major domain)"/>
    <property type="match status" value="1"/>
</dbReference>
<evidence type="ECO:0000256" key="7">
    <source>
        <dbReference type="ARBA" id="ARBA00023102"/>
    </source>
</evidence>
<dbReference type="InterPro" id="IPR005861">
    <property type="entry name" value="HisP_aminotrans"/>
</dbReference>
<keyword evidence="5 9" id="KW-0808">Transferase</keyword>
<evidence type="ECO:0000256" key="2">
    <source>
        <dbReference type="ARBA" id="ARBA00005011"/>
    </source>
</evidence>
<dbReference type="Gene3D" id="3.90.1150.10">
    <property type="entry name" value="Aspartate Aminotransferase, domain 1"/>
    <property type="match status" value="1"/>
</dbReference>
<dbReference type="AlphaFoldDB" id="A0A4R3NED6"/>
<evidence type="ECO:0000256" key="6">
    <source>
        <dbReference type="ARBA" id="ARBA00022898"/>
    </source>
</evidence>
<evidence type="ECO:0000256" key="8">
    <source>
        <dbReference type="ARBA" id="ARBA00047481"/>
    </source>
</evidence>
<dbReference type="PANTHER" id="PTHR43643:SF3">
    <property type="entry name" value="HISTIDINOL-PHOSPHATE AMINOTRANSFERASE"/>
    <property type="match status" value="1"/>
</dbReference>
<dbReference type="NCBIfam" id="TIGR01141">
    <property type="entry name" value="hisC"/>
    <property type="match status" value="1"/>
</dbReference>
<dbReference type="HAMAP" id="MF_01023">
    <property type="entry name" value="HisC_aminotrans_2"/>
    <property type="match status" value="1"/>
</dbReference>